<dbReference type="Pfam" id="PF14384">
    <property type="entry name" value="BrnA_antitoxin"/>
    <property type="match status" value="1"/>
</dbReference>
<evidence type="ECO:0000313" key="2">
    <source>
        <dbReference type="EMBL" id="MBI5132058.1"/>
    </source>
</evidence>
<evidence type="ECO:0000256" key="1">
    <source>
        <dbReference type="SAM" id="MobiDB-lite"/>
    </source>
</evidence>
<comment type="caution">
    <text evidence="2">The sequence shown here is derived from an EMBL/GenBank/DDBJ whole genome shotgun (WGS) entry which is preliminary data.</text>
</comment>
<protein>
    <submittedName>
        <fullName evidence="2">BrnA antitoxin family protein</fullName>
    </submittedName>
</protein>
<feature type="region of interest" description="Disordered" evidence="1">
    <location>
        <begin position="1"/>
        <end position="25"/>
    </location>
</feature>
<dbReference type="AlphaFoldDB" id="A0A933S0V0"/>
<dbReference type="Proteomes" id="UP000782519">
    <property type="component" value="Unassembled WGS sequence"/>
</dbReference>
<accession>A0A933S0V0</accession>
<dbReference type="EMBL" id="JACRJB010000062">
    <property type="protein sequence ID" value="MBI5132058.1"/>
    <property type="molecule type" value="Genomic_DNA"/>
</dbReference>
<reference evidence="2" key="1">
    <citation type="submission" date="2020-07" db="EMBL/GenBank/DDBJ databases">
        <title>Huge and variable diversity of episymbiotic CPR bacteria and DPANN archaea in groundwater ecosystems.</title>
        <authorList>
            <person name="He C.Y."/>
            <person name="Keren R."/>
            <person name="Whittaker M."/>
            <person name="Farag I.F."/>
            <person name="Doudna J."/>
            <person name="Cate J.H.D."/>
            <person name="Banfield J.F."/>
        </authorList>
    </citation>
    <scope>NUCLEOTIDE SEQUENCE</scope>
    <source>
        <strain evidence="2">NC_groundwater_1818_Pr3_B-0.1um_66_35</strain>
    </source>
</reference>
<proteinExistence type="predicted"/>
<evidence type="ECO:0000313" key="3">
    <source>
        <dbReference type="Proteomes" id="UP000782519"/>
    </source>
</evidence>
<name>A0A933S0V0_RHOPL</name>
<sequence>MPEKRKGSASDSSKRKPWVDPDDAPELTEEMLDRAVYCIDGKIVRRGRPPLGAQPKRSVTLRLDADVLAAYRALGAGWQSQINADLRKVRKLKKA</sequence>
<dbReference type="InterPro" id="IPR025528">
    <property type="entry name" value="BrnA_antitoxin"/>
</dbReference>
<gene>
    <name evidence="2" type="ORF">HZA66_21660</name>
</gene>
<feature type="compositionally biased region" description="Basic and acidic residues" evidence="1">
    <location>
        <begin position="1"/>
        <end position="19"/>
    </location>
</feature>
<organism evidence="2 3">
    <name type="scientific">Rhodopseudomonas palustris</name>
    <dbReference type="NCBI Taxonomy" id="1076"/>
    <lineage>
        <taxon>Bacteria</taxon>
        <taxon>Pseudomonadati</taxon>
        <taxon>Pseudomonadota</taxon>
        <taxon>Alphaproteobacteria</taxon>
        <taxon>Hyphomicrobiales</taxon>
        <taxon>Nitrobacteraceae</taxon>
        <taxon>Rhodopseudomonas</taxon>
    </lineage>
</organism>